<dbReference type="InterPro" id="IPR055130">
    <property type="entry name" value="PreP_C"/>
</dbReference>
<organism evidence="2 3">
    <name type="scientific">Anaerococcus hydrogenalis DSM 7454</name>
    <dbReference type="NCBI Taxonomy" id="561177"/>
    <lineage>
        <taxon>Bacteria</taxon>
        <taxon>Bacillati</taxon>
        <taxon>Bacillota</taxon>
        <taxon>Tissierellia</taxon>
        <taxon>Tissierellales</taxon>
        <taxon>Peptoniphilaceae</taxon>
        <taxon>Anaerococcus</taxon>
    </lineage>
</organism>
<dbReference type="EMBL" id="ABXA01000004">
    <property type="protein sequence ID" value="EEB36871.1"/>
    <property type="molecule type" value="Genomic_DNA"/>
</dbReference>
<sequence length="177" mass="20352">MGADLKEFSDKKLNLLTLSSSIISNPYLHDLIRAKGGAYGAGLMVDKYGNIGTYSYRDPNIEKTVENYKKIPDILENLRLDPNDLKNQKISKMGSYLKPQSIQAKTSLDFLRYLQGFSYKELHDKLFDIKNASLDDIINLKDSYKNILDKNNLTVFGNREKIRENKNYFDKIIDLDS</sequence>
<dbReference type="Pfam" id="PF22516">
    <property type="entry name" value="PreP_C"/>
    <property type="match status" value="1"/>
</dbReference>
<evidence type="ECO:0000313" key="2">
    <source>
        <dbReference type="EMBL" id="EEB36871.1"/>
    </source>
</evidence>
<dbReference type="eggNOG" id="COG1026">
    <property type="taxonomic scope" value="Bacteria"/>
</dbReference>
<dbReference type="InterPro" id="IPR011249">
    <property type="entry name" value="Metalloenz_LuxS/M16"/>
</dbReference>
<proteinExistence type="predicted"/>
<reference evidence="2 3" key="1">
    <citation type="submission" date="2008-09" db="EMBL/GenBank/DDBJ databases">
        <authorList>
            <person name="Fulton L."/>
            <person name="Clifton S."/>
            <person name="Fulton B."/>
            <person name="Xu J."/>
            <person name="Minx P."/>
            <person name="Pepin K.H."/>
            <person name="Johnson M."/>
            <person name="Thiruvilangam P."/>
            <person name="Bhonagiri V."/>
            <person name="Nash W.E."/>
            <person name="Mardis E.R."/>
            <person name="Wilson R.K."/>
        </authorList>
    </citation>
    <scope>NUCLEOTIDE SEQUENCE [LARGE SCALE GENOMIC DNA]</scope>
    <source>
        <strain evidence="2 3">DSM 7454</strain>
    </source>
</reference>
<evidence type="ECO:0000313" key="3">
    <source>
        <dbReference type="Proteomes" id="UP000005451"/>
    </source>
</evidence>
<comment type="caution">
    <text evidence="2">The sequence shown here is derived from an EMBL/GenBank/DDBJ whole genome shotgun (WGS) entry which is preliminary data.</text>
</comment>
<name>B6W6T1_9FIRM</name>
<reference evidence="2 3" key="2">
    <citation type="submission" date="2008-10" db="EMBL/GenBank/DDBJ databases">
        <title>Draft genome sequence of Anaerococcus hydrogenalis (DSM 7454).</title>
        <authorList>
            <person name="Sudarsanam P."/>
            <person name="Ley R."/>
            <person name="Guruge J."/>
            <person name="Turnbaugh P.J."/>
            <person name="Mahowald M."/>
            <person name="Liep D."/>
            <person name="Gordon J."/>
        </authorList>
    </citation>
    <scope>NUCLEOTIDE SEQUENCE [LARGE SCALE GENOMIC DNA]</scope>
    <source>
        <strain evidence="2 3">DSM 7454</strain>
    </source>
</reference>
<feature type="domain" description="Presequence protease mitochondrial-type C-terminal" evidence="1">
    <location>
        <begin position="18"/>
        <end position="143"/>
    </location>
</feature>
<dbReference type="PANTHER" id="PTHR43016:SF13">
    <property type="entry name" value="PRESEQUENCE PROTEASE, MITOCHONDRIAL"/>
    <property type="match status" value="1"/>
</dbReference>
<dbReference type="SUPFAM" id="SSF63411">
    <property type="entry name" value="LuxS/MPP-like metallohydrolase"/>
    <property type="match status" value="1"/>
</dbReference>
<dbReference type="GO" id="GO:0016485">
    <property type="term" value="P:protein processing"/>
    <property type="evidence" value="ECO:0007669"/>
    <property type="project" value="TreeGrafter"/>
</dbReference>
<evidence type="ECO:0000259" key="1">
    <source>
        <dbReference type="Pfam" id="PF22516"/>
    </source>
</evidence>
<gene>
    <name evidence="2" type="ORF">ANHYDRO_00265</name>
</gene>
<protein>
    <recommendedName>
        <fullName evidence="1">Presequence protease mitochondrial-type C-terminal domain-containing protein</fullName>
    </recommendedName>
</protein>
<dbReference type="STRING" id="561177.ANHYDRO_00265"/>
<dbReference type="PANTHER" id="PTHR43016">
    <property type="entry name" value="PRESEQUENCE PROTEASE"/>
    <property type="match status" value="1"/>
</dbReference>
<dbReference type="Gene3D" id="3.30.830.10">
    <property type="entry name" value="Metalloenzyme, LuxS/M16 peptidase-like"/>
    <property type="match status" value="1"/>
</dbReference>
<accession>B6W6T1</accession>
<dbReference type="Proteomes" id="UP000005451">
    <property type="component" value="Unassembled WGS sequence"/>
</dbReference>
<dbReference type="GO" id="GO:0004222">
    <property type="term" value="F:metalloendopeptidase activity"/>
    <property type="evidence" value="ECO:0007669"/>
    <property type="project" value="TreeGrafter"/>
</dbReference>
<dbReference type="AlphaFoldDB" id="B6W6T1"/>
<dbReference type="GO" id="GO:0046872">
    <property type="term" value="F:metal ion binding"/>
    <property type="evidence" value="ECO:0007669"/>
    <property type="project" value="InterPro"/>
</dbReference>